<reference evidence="1 2" key="1">
    <citation type="submission" date="2024-11" db="EMBL/GenBank/DDBJ databases">
        <title>A near-complete genome assembly of Cinchona calisaya.</title>
        <authorList>
            <person name="Lian D.C."/>
            <person name="Zhao X.W."/>
            <person name="Wei L."/>
        </authorList>
    </citation>
    <scope>NUCLEOTIDE SEQUENCE [LARGE SCALE GENOMIC DNA]</scope>
    <source>
        <tissue evidence="1">Nenye</tissue>
    </source>
</reference>
<organism evidence="1 2">
    <name type="scientific">Cinchona calisaya</name>
    <dbReference type="NCBI Taxonomy" id="153742"/>
    <lineage>
        <taxon>Eukaryota</taxon>
        <taxon>Viridiplantae</taxon>
        <taxon>Streptophyta</taxon>
        <taxon>Embryophyta</taxon>
        <taxon>Tracheophyta</taxon>
        <taxon>Spermatophyta</taxon>
        <taxon>Magnoliopsida</taxon>
        <taxon>eudicotyledons</taxon>
        <taxon>Gunneridae</taxon>
        <taxon>Pentapetalae</taxon>
        <taxon>asterids</taxon>
        <taxon>lamiids</taxon>
        <taxon>Gentianales</taxon>
        <taxon>Rubiaceae</taxon>
        <taxon>Cinchonoideae</taxon>
        <taxon>Cinchoneae</taxon>
        <taxon>Cinchona</taxon>
    </lineage>
</organism>
<keyword evidence="2" id="KW-1185">Reference proteome</keyword>
<protein>
    <submittedName>
        <fullName evidence="1">Uncharacterized protein</fullName>
    </submittedName>
</protein>
<dbReference type="Proteomes" id="UP001630127">
    <property type="component" value="Unassembled WGS sequence"/>
</dbReference>
<proteinExistence type="predicted"/>
<name>A0ABD3APN6_9GENT</name>
<dbReference type="EMBL" id="JBJUIK010000003">
    <property type="protein sequence ID" value="KAL3533162.1"/>
    <property type="molecule type" value="Genomic_DNA"/>
</dbReference>
<dbReference type="AlphaFoldDB" id="A0ABD3APN6"/>
<evidence type="ECO:0000313" key="2">
    <source>
        <dbReference type="Proteomes" id="UP001630127"/>
    </source>
</evidence>
<sequence length="90" mass="10652">MVEVFVDHDYRESIETFLIPNQTLFLILYEDVKERGELVVTQRKHKVLNNNVRIVSRNLAVKMPKSKNTILPRQILGILRDSMEEDWIKS</sequence>
<accession>A0ABD3APN6</accession>
<gene>
    <name evidence="1" type="ORF">ACH5RR_006683</name>
</gene>
<evidence type="ECO:0000313" key="1">
    <source>
        <dbReference type="EMBL" id="KAL3533162.1"/>
    </source>
</evidence>
<comment type="caution">
    <text evidence="1">The sequence shown here is derived from an EMBL/GenBank/DDBJ whole genome shotgun (WGS) entry which is preliminary data.</text>
</comment>